<proteinExistence type="predicted"/>
<accession>A0A6A6W9F8</accession>
<keyword evidence="2" id="KW-1185">Reference proteome</keyword>
<dbReference type="EMBL" id="ML996570">
    <property type="protein sequence ID" value="KAF2759195.1"/>
    <property type="molecule type" value="Genomic_DNA"/>
</dbReference>
<name>A0A6A6W9F8_9PEZI</name>
<dbReference type="AlphaFoldDB" id="A0A6A6W9F8"/>
<protein>
    <submittedName>
        <fullName evidence="1">Uncharacterized protein</fullName>
    </submittedName>
</protein>
<dbReference type="RefSeq" id="XP_033601646.1">
    <property type="nucleotide sequence ID" value="XM_033740886.1"/>
</dbReference>
<evidence type="ECO:0000313" key="1">
    <source>
        <dbReference type="EMBL" id="KAF2759195.1"/>
    </source>
</evidence>
<dbReference type="GeneID" id="54481940"/>
<reference evidence="1" key="1">
    <citation type="journal article" date="2020" name="Stud. Mycol.">
        <title>101 Dothideomycetes genomes: a test case for predicting lifestyles and emergence of pathogens.</title>
        <authorList>
            <person name="Haridas S."/>
            <person name="Albert R."/>
            <person name="Binder M."/>
            <person name="Bloem J."/>
            <person name="Labutti K."/>
            <person name="Salamov A."/>
            <person name="Andreopoulos B."/>
            <person name="Baker S."/>
            <person name="Barry K."/>
            <person name="Bills G."/>
            <person name="Bluhm B."/>
            <person name="Cannon C."/>
            <person name="Castanera R."/>
            <person name="Culley D."/>
            <person name="Daum C."/>
            <person name="Ezra D."/>
            <person name="Gonzalez J."/>
            <person name="Henrissat B."/>
            <person name="Kuo A."/>
            <person name="Liang C."/>
            <person name="Lipzen A."/>
            <person name="Lutzoni F."/>
            <person name="Magnuson J."/>
            <person name="Mondo S."/>
            <person name="Nolan M."/>
            <person name="Ohm R."/>
            <person name="Pangilinan J."/>
            <person name="Park H.-J."/>
            <person name="Ramirez L."/>
            <person name="Alfaro M."/>
            <person name="Sun H."/>
            <person name="Tritt A."/>
            <person name="Yoshinaga Y."/>
            <person name="Zwiers L.-H."/>
            <person name="Turgeon B."/>
            <person name="Goodwin S."/>
            <person name="Spatafora J."/>
            <person name="Crous P."/>
            <person name="Grigoriev I."/>
        </authorList>
    </citation>
    <scope>NUCLEOTIDE SEQUENCE</scope>
    <source>
        <strain evidence="1">CBS 121739</strain>
    </source>
</reference>
<organism evidence="1 2">
    <name type="scientific">Pseudovirgaria hyperparasitica</name>
    <dbReference type="NCBI Taxonomy" id="470096"/>
    <lineage>
        <taxon>Eukaryota</taxon>
        <taxon>Fungi</taxon>
        <taxon>Dikarya</taxon>
        <taxon>Ascomycota</taxon>
        <taxon>Pezizomycotina</taxon>
        <taxon>Dothideomycetes</taxon>
        <taxon>Dothideomycetes incertae sedis</taxon>
        <taxon>Acrospermales</taxon>
        <taxon>Acrospermaceae</taxon>
        <taxon>Pseudovirgaria</taxon>
    </lineage>
</organism>
<dbReference type="Proteomes" id="UP000799437">
    <property type="component" value="Unassembled WGS sequence"/>
</dbReference>
<sequence>MYITPFSDCPVVVAGSQRDTTATSCSRPGESLSAPSPKYPYQVSMSRAMSCCVGLQRIAYFSNSCPGRYGHGVFQATAQSSLQSTDLSLHTKVSRTIASVVVIATDRLSLLDFPFHRLHYCRFRWDPRFYQYCIQSVTQLRFHVTMYDKPTRSQPAQSV</sequence>
<gene>
    <name evidence="1" type="ORF">EJ05DRAFT_336633</name>
</gene>
<evidence type="ECO:0000313" key="2">
    <source>
        <dbReference type="Proteomes" id="UP000799437"/>
    </source>
</evidence>